<evidence type="ECO:0000313" key="5">
    <source>
        <dbReference type="EMBL" id="KAK7055403.1"/>
    </source>
</evidence>
<keyword evidence="3" id="KW-0732">Signal</keyword>
<dbReference type="Proteomes" id="UP001362999">
    <property type="component" value="Unassembled WGS sequence"/>
</dbReference>
<dbReference type="CDD" id="cd05471">
    <property type="entry name" value="pepsin_like"/>
    <property type="match status" value="1"/>
</dbReference>
<keyword evidence="5" id="KW-0378">Hydrolase</keyword>
<feature type="chain" id="PRO_5043788155" evidence="3">
    <location>
        <begin position="23"/>
        <end position="427"/>
    </location>
</feature>
<protein>
    <submittedName>
        <fullName evidence="5">Acid protease</fullName>
    </submittedName>
</protein>
<dbReference type="Pfam" id="PF00026">
    <property type="entry name" value="Asp"/>
    <property type="match status" value="1"/>
</dbReference>
<dbReference type="GO" id="GO:0004190">
    <property type="term" value="F:aspartic-type endopeptidase activity"/>
    <property type="evidence" value="ECO:0007669"/>
    <property type="project" value="InterPro"/>
</dbReference>
<name>A0AAW0DV36_9AGAR</name>
<evidence type="ECO:0000256" key="3">
    <source>
        <dbReference type="SAM" id="SignalP"/>
    </source>
</evidence>
<feature type="active site" evidence="2">
    <location>
        <position position="136"/>
    </location>
</feature>
<dbReference type="SUPFAM" id="SSF50630">
    <property type="entry name" value="Acid proteases"/>
    <property type="match status" value="1"/>
</dbReference>
<dbReference type="PRINTS" id="PR00792">
    <property type="entry name" value="PEPSIN"/>
</dbReference>
<proteinExistence type="inferred from homology"/>
<organism evidence="5 6">
    <name type="scientific">Favolaschia claudopus</name>
    <dbReference type="NCBI Taxonomy" id="2862362"/>
    <lineage>
        <taxon>Eukaryota</taxon>
        <taxon>Fungi</taxon>
        <taxon>Dikarya</taxon>
        <taxon>Basidiomycota</taxon>
        <taxon>Agaricomycotina</taxon>
        <taxon>Agaricomycetes</taxon>
        <taxon>Agaricomycetidae</taxon>
        <taxon>Agaricales</taxon>
        <taxon>Marasmiineae</taxon>
        <taxon>Mycenaceae</taxon>
        <taxon>Favolaschia</taxon>
    </lineage>
</organism>
<dbReference type="PANTHER" id="PTHR47966">
    <property type="entry name" value="BETA-SITE APP-CLEAVING ENZYME, ISOFORM A-RELATED"/>
    <property type="match status" value="1"/>
</dbReference>
<keyword evidence="6" id="KW-1185">Reference proteome</keyword>
<feature type="active site" evidence="2">
    <location>
        <position position="313"/>
    </location>
</feature>
<dbReference type="AlphaFoldDB" id="A0AAW0DV36"/>
<comment type="similarity">
    <text evidence="1">Belongs to the peptidase A1 family.</text>
</comment>
<dbReference type="PANTHER" id="PTHR47966:SF51">
    <property type="entry name" value="BETA-SITE APP-CLEAVING ENZYME, ISOFORM A-RELATED"/>
    <property type="match status" value="1"/>
</dbReference>
<keyword evidence="5" id="KW-0645">Protease</keyword>
<gene>
    <name evidence="5" type="ORF">R3P38DRAFT_2846892</name>
</gene>
<dbReference type="EMBL" id="JAWWNJ010000005">
    <property type="protein sequence ID" value="KAK7055403.1"/>
    <property type="molecule type" value="Genomic_DNA"/>
</dbReference>
<dbReference type="Gene3D" id="2.40.70.10">
    <property type="entry name" value="Acid Proteases"/>
    <property type="match status" value="2"/>
</dbReference>
<accession>A0AAW0DV36</accession>
<evidence type="ECO:0000256" key="1">
    <source>
        <dbReference type="ARBA" id="ARBA00007447"/>
    </source>
</evidence>
<sequence>MINPTPALLLAITLVLSQAATASPTPEIEANTIAIPLRKRTSFTHNGIFDKDRAESAGAATINKYRHNLKNIIKNLGIASLPEGAVIKPYATVARDVAERLERRQSEALIDINNELLWGGNISIGTPAQRFLIDFDTGSSDLWVPSRACTSCGSMNRYNPLLSNSSKPRPGIFEIEYGDHSQVSGPIFTDTVSVAGIKATNQYFSAATTVNGDFADVVVDGILGMGYPALSQLHRSPFFNTARANGNLKANRFSFYLAKKGSELYLGGTNPAKYKGSIETHRINLSTGFWQIPNARIKVGNTVVTSGFQTIIDSGTTIMYGPPSAVKKVWAKVPGSAVLDAENGFYSFPCATPPQMKFNWGGKDWVISTATINLGLTAAGSSRCVGALSGQDIGLGSNVWLLGDSFMQNQLNIFDFGSNTVGFAALR</sequence>
<evidence type="ECO:0000256" key="2">
    <source>
        <dbReference type="PIRSR" id="PIRSR601461-1"/>
    </source>
</evidence>
<dbReference type="InterPro" id="IPR034164">
    <property type="entry name" value="Pepsin-like_dom"/>
</dbReference>
<dbReference type="InterPro" id="IPR001461">
    <property type="entry name" value="Aspartic_peptidase_A1"/>
</dbReference>
<dbReference type="PROSITE" id="PS51767">
    <property type="entry name" value="PEPTIDASE_A1"/>
    <property type="match status" value="1"/>
</dbReference>
<comment type="caution">
    <text evidence="5">The sequence shown here is derived from an EMBL/GenBank/DDBJ whole genome shotgun (WGS) entry which is preliminary data.</text>
</comment>
<feature type="domain" description="Peptidase A1" evidence="4">
    <location>
        <begin position="118"/>
        <end position="424"/>
    </location>
</feature>
<evidence type="ECO:0000259" key="4">
    <source>
        <dbReference type="PROSITE" id="PS51767"/>
    </source>
</evidence>
<dbReference type="InterPro" id="IPR021109">
    <property type="entry name" value="Peptidase_aspartic_dom_sf"/>
</dbReference>
<reference evidence="5 6" key="1">
    <citation type="journal article" date="2024" name="J Genomics">
        <title>Draft genome sequencing and assembly of Favolaschia claudopus CIRM-BRFM 2984 isolated from oak limbs.</title>
        <authorList>
            <person name="Navarro D."/>
            <person name="Drula E."/>
            <person name="Chaduli D."/>
            <person name="Cazenave R."/>
            <person name="Ahrendt S."/>
            <person name="Wang J."/>
            <person name="Lipzen A."/>
            <person name="Daum C."/>
            <person name="Barry K."/>
            <person name="Grigoriev I.V."/>
            <person name="Favel A."/>
            <person name="Rosso M.N."/>
            <person name="Martin F."/>
        </authorList>
    </citation>
    <scope>NUCLEOTIDE SEQUENCE [LARGE SCALE GENOMIC DNA]</scope>
    <source>
        <strain evidence="5 6">CIRM-BRFM 2984</strain>
    </source>
</reference>
<dbReference type="GO" id="GO:0006508">
    <property type="term" value="P:proteolysis"/>
    <property type="evidence" value="ECO:0007669"/>
    <property type="project" value="UniProtKB-KW"/>
</dbReference>
<dbReference type="FunFam" id="2.40.70.10:FF:000008">
    <property type="entry name" value="Cathepsin D"/>
    <property type="match status" value="1"/>
</dbReference>
<feature type="signal peptide" evidence="3">
    <location>
        <begin position="1"/>
        <end position="22"/>
    </location>
</feature>
<dbReference type="InterPro" id="IPR033121">
    <property type="entry name" value="PEPTIDASE_A1"/>
</dbReference>
<evidence type="ECO:0000313" key="6">
    <source>
        <dbReference type="Proteomes" id="UP001362999"/>
    </source>
</evidence>